<comment type="similarity">
    <text evidence="2 10">Belongs to the disproportionating enzyme family.</text>
</comment>
<dbReference type="PANTHER" id="PTHR32438:SF5">
    <property type="entry name" value="4-ALPHA-GLUCANOTRANSFERASE DPE1, CHLOROPLASTIC_AMYLOPLASTIC"/>
    <property type="match status" value="1"/>
</dbReference>
<dbReference type="EC" id="2.4.1.25" evidence="3 10"/>
<reference evidence="11" key="1">
    <citation type="submission" date="2022-01" db="EMBL/GenBank/DDBJ databases">
        <title>Whole genome-based taxonomy of the Shewanellaceae.</title>
        <authorList>
            <person name="Martin-Rodriguez A.J."/>
        </authorList>
    </citation>
    <scope>NUCLEOTIDE SEQUENCE</scope>
    <source>
        <strain evidence="11">DSM 16422</strain>
    </source>
</reference>
<keyword evidence="5 10" id="KW-0328">Glycosyltransferase</keyword>
<comment type="caution">
    <text evidence="11">The sequence shown here is derived from an EMBL/GenBank/DDBJ whole genome shotgun (WGS) entry which is preliminary data.</text>
</comment>
<dbReference type="GO" id="GO:0004134">
    <property type="term" value="F:4-alpha-glucanotransferase activity"/>
    <property type="evidence" value="ECO:0007669"/>
    <property type="project" value="UniProtKB-EC"/>
</dbReference>
<evidence type="ECO:0000256" key="4">
    <source>
        <dbReference type="ARBA" id="ARBA00020295"/>
    </source>
</evidence>
<dbReference type="SUPFAM" id="SSF51445">
    <property type="entry name" value="(Trans)glycosidases"/>
    <property type="match status" value="1"/>
</dbReference>
<dbReference type="Gene3D" id="3.20.20.80">
    <property type="entry name" value="Glycosidases"/>
    <property type="match status" value="1"/>
</dbReference>
<name>A0A9X2CLG6_9GAMM</name>
<dbReference type="Pfam" id="PF02446">
    <property type="entry name" value="Glyco_hydro_77"/>
    <property type="match status" value="2"/>
</dbReference>
<evidence type="ECO:0000256" key="3">
    <source>
        <dbReference type="ARBA" id="ARBA00012560"/>
    </source>
</evidence>
<evidence type="ECO:0000256" key="8">
    <source>
        <dbReference type="ARBA" id="ARBA00031423"/>
    </source>
</evidence>
<evidence type="ECO:0000256" key="9">
    <source>
        <dbReference type="ARBA" id="ARBA00031501"/>
    </source>
</evidence>
<keyword evidence="6 10" id="KW-0808">Transferase</keyword>
<dbReference type="AlphaFoldDB" id="A0A9X2CLG6"/>
<evidence type="ECO:0000313" key="11">
    <source>
        <dbReference type="EMBL" id="MCL1142535.1"/>
    </source>
</evidence>
<protein>
    <recommendedName>
        <fullName evidence="4 10">4-alpha-glucanotransferase</fullName>
        <ecNumber evidence="3 10">2.4.1.25</ecNumber>
    </recommendedName>
    <alternativeName>
        <fullName evidence="8 10">Amylomaltase</fullName>
    </alternativeName>
    <alternativeName>
        <fullName evidence="9 10">Disproportionating enzyme</fullName>
    </alternativeName>
</protein>
<dbReference type="EMBL" id="JAKIKP010000004">
    <property type="protein sequence ID" value="MCL1142535.1"/>
    <property type="molecule type" value="Genomic_DNA"/>
</dbReference>
<dbReference type="InterPro" id="IPR003385">
    <property type="entry name" value="Glyco_hydro_77"/>
</dbReference>
<dbReference type="NCBIfam" id="TIGR00217">
    <property type="entry name" value="malQ"/>
    <property type="match status" value="1"/>
</dbReference>
<comment type="catalytic activity">
    <reaction evidence="1 10">
        <text>Transfers a segment of a (1-&gt;4)-alpha-D-glucan to a new position in an acceptor, which may be glucose or a (1-&gt;4)-alpha-D-glucan.</text>
        <dbReference type="EC" id="2.4.1.25"/>
    </reaction>
</comment>
<accession>A0A9X2CLG6</accession>
<evidence type="ECO:0000256" key="5">
    <source>
        <dbReference type="ARBA" id="ARBA00022676"/>
    </source>
</evidence>
<organism evidence="11 12">
    <name type="scientific">Shewanella gaetbuli</name>
    <dbReference type="NCBI Taxonomy" id="220752"/>
    <lineage>
        <taxon>Bacteria</taxon>
        <taxon>Pseudomonadati</taxon>
        <taxon>Pseudomonadota</taxon>
        <taxon>Gammaproteobacteria</taxon>
        <taxon>Alteromonadales</taxon>
        <taxon>Shewanellaceae</taxon>
        <taxon>Shewanella</taxon>
    </lineage>
</organism>
<evidence type="ECO:0000256" key="10">
    <source>
        <dbReference type="RuleBase" id="RU361207"/>
    </source>
</evidence>
<evidence type="ECO:0000313" key="12">
    <source>
        <dbReference type="Proteomes" id="UP001139333"/>
    </source>
</evidence>
<evidence type="ECO:0000256" key="1">
    <source>
        <dbReference type="ARBA" id="ARBA00000439"/>
    </source>
</evidence>
<gene>
    <name evidence="11" type="primary">malQ</name>
    <name evidence="11" type="ORF">L2672_07520</name>
</gene>
<evidence type="ECO:0000256" key="2">
    <source>
        <dbReference type="ARBA" id="ARBA00005684"/>
    </source>
</evidence>
<evidence type="ECO:0000256" key="7">
    <source>
        <dbReference type="ARBA" id="ARBA00023277"/>
    </source>
</evidence>
<proteinExistence type="inferred from homology"/>
<dbReference type="PANTHER" id="PTHR32438">
    <property type="entry name" value="4-ALPHA-GLUCANOTRANSFERASE DPE1, CHLOROPLASTIC/AMYLOPLASTIC"/>
    <property type="match status" value="1"/>
</dbReference>
<dbReference type="InterPro" id="IPR017853">
    <property type="entry name" value="GH"/>
</dbReference>
<dbReference type="Proteomes" id="UP001139333">
    <property type="component" value="Unassembled WGS sequence"/>
</dbReference>
<keyword evidence="7 10" id="KW-0119">Carbohydrate metabolism</keyword>
<sequence>MGLEKLLYLQGVGAEFIDCDGQLIQIPQQDRAGILTAMLANKLAKSDAHVDIQHQLSTINIEQKIYQLDVEQWCELLPSFQFSYLSEPCLHFHLPKQGAQVKITIKFDDSNIDAVQFQCNTQQLTIIGEYHYDNIHYCRYQIALDEYVSLTIPCGYHSITIECINTEQRNIGKSSATLLIAPDVTYQLKEPQKEIGYRPWGISIQLYSVRHEEHYAGIGDFKSLKEVIEMSADLGADFVMLNPLHALDITYPENASSYSPSDRRRLNPLYIDIEALAEQIGCDHQKPECGVNLFDDTNIDYQEVSRFKYGALKFMYEFISCKSLKVNDSFIEAFNTFKRQQGQKLLLFIEHELAHAPEWLTMPADFYAFLQFVATQQLIECQSQCKNLGMKIGLIGDLAIGALLHGNEVQSEMDQFCSRASIGAPPDPFSTTGQNWGLTPLDPVKLKQHDFSHFIQLIRSNMSLYGGLRIDHVMGMLRLWWWPLDKNLGNGAYVYYPVETLLAIITIESHRAKCVVIGEDLGIVPPEIIGAMHDKKLFSNELFYFTHNYHGFAPCAHHKQHSLMMLANHDVPTLKGWWTQQDLYTRYSLSLFESEQEYTQAVAERQHQRYQLVQWLHAGITQAQQSNKPIPQAINLALAELNLQSANAETLQQLHFESLLTVWLFVASMSHSTLFCVQLADLIEEVHGVNIPGTWKEYPNWQRRLPLSTNEIKHRSTVRTRCELINDVRRKFPKPS</sequence>
<dbReference type="GO" id="GO:0005975">
    <property type="term" value="P:carbohydrate metabolic process"/>
    <property type="evidence" value="ECO:0007669"/>
    <property type="project" value="InterPro"/>
</dbReference>
<keyword evidence="12" id="KW-1185">Reference proteome</keyword>
<dbReference type="RefSeq" id="WP_248995215.1">
    <property type="nucleotide sequence ID" value="NZ_JAKIKP010000004.1"/>
</dbReference>
<evidence type="ECO:0000256" key="6">
    <source>
        <dbReference type="ARBA" id="ARBA00022679"/>
    </source>
</evidence>